<sequence length="255" mass="30022">MNRYLHVYLMRSKDEAFDAFKRYKAEIENQLERHIKILRLDRGGKYFNQEFDTFCEENGIKHERTSLYTPQHNGLAERKNQTLCKMVLSCNPEMWNSLRTSFLGMKKTPVIQDLQEPMGSSRARIDKSFGDDLYSYLVEETQEKVTREVIFTNNLDDDPKTFIEAMTSRDAPLWREAINDEMDSIMGNGTWELADLPKGRRHIGSKWIFNRKYHPDGSIFAYKERLVAKGYRQRERTIILIPMPRLLGLVLLELS</sequence>
<dbReference type="GO" id="GO:0046872">
    <property type="term" value="F:metal ion binding"/>
    <property type="evidence" value="ECO:0007669"/>
    <property type="project" value="UniProtKB-KW"/>
</dbReference>
<dbReference type="Pfam" id="PF07727">
    <property type="entry name" value="RVT_2"/>
    <property type="match status" value="1"/>
</dbReference>
<dbReference type="GO" id="GO:0015074">
    <property type="term" value="P:DNA integration"/>
    <property type="evidence" value="ECO:0007669"/>
    <property type="project" value="InterPro"/>
</dbReference>
<dbReference type="Proteomes" id="UP000235145">
    <property type="component" value="Unassembled WGS sequence"/>
</dbReference>
<dbReference type="PANTHER" id="PTHR42648:SF20">
    <property type="entry name" value="RNA-DIRECTED DNA POLYMERASE"/>
    <property type="match status" value="1"/>
</dbReference>
<dbReference type="PANTHER" id="PTHR42648">
    <property type="entry name" value="TRANSPOSASE, PUTATIVE-RELATED"/>
    <property type="match status" value="1"/>
</dbReference>
<evidence type="ECO:0000259" key="3">
    <source>
        <dbReference type="PROSITE" id="PS50994"/>
    </source>
</evidence>
<dbReference type="EMBL" id="NBSK02000009">
    <property type="protein sequence ID" value="KAJ0185749.1"/>
    <property type="molecule type" value="Genomic_DNA"/>
</dbReference>
<dbReference type="Gene3D" id="3.30.420.10">
    <property type="entry name" value="Ribonuclease H-like superfamily/Ribonuclease H"/>
    <property type="match status" value="1"/>
</dbReference>
<evidence type="ECO:0000256" key="1">
    <source>
        <dbReference type="ARBA" id="ARBA00022723"/>
    </source>
</evidence>
<reference evidence="4 5" key="1">
    <citation type="journal article" date="2017" name="Nat. Commun.">
        <title>Genome assembly with in vitro proximity ligation data and whole-genome triplication in lettuce.</title>
        <authorList>
            <person name="Reyes-Chin-Wo S."/>
            <person name="Wang Z."/>
            <person name="Yang X."/>
            <person name="Kozik A."/>
            <person name="Arikit S."/>
            <person name="Song C."/>
            <person name="Xia L."/>
            <person name="Froenicke L."/>
            <person name="Lavelle D.O."/>
            <person name="Truco M.J."/>
            <person name="Xia R."/>
            <person name="Zhu S."/>
            <person name="Xu C."/>
            <person name="Xu H."/>
            <person name="Xu X."/>
            <person name="Cox K."/>
            <person name="Korf I."/>
            <person name="Meyers B.C."/>
            <person name="Michelmore R.W."/>
        </authorList>
    </citation>
    <scope>NUCLEOTIDE SEQUENCE [LARGE SCALE GENOMIC DNA]</scope>
    <source>
        <strain evidence="5">cv. Salinas</strain>
        <tissue evidence="4">Seedlings</tissue>
    </source>
</reference>
<evidence type="ECO:0000256" key="2">
    <source>
        <dbReference type="ARBA" id="ARBA00022801"/>
    </source>
</evidence>
<proteinExistence type="predicted"/>
<dbReference type="PROSITE" id="PS50994">
    <property type="entry name" value="INTEGRASE"/>
    <property type="match status" value="1"/>
</dbReference>
<accession>A0A9R1WR41</accession>
<dbReference type="InterPro" id="IPR001584">
    <property type="entry name" value="Integrase_cat-core"/>
</dbReference>
<dbReference type="SUPFAM" id="SSF53098">
    <property type="entry name" value="Ribonuclease H-like"/>
    <property type="match status" value="1"/>
</dbReference>
<dbReference type="GO" id="GO:0016787">
    <property type="term" value="F:hydrolase activity"/>
    <property type="evidence" value="ECO:0007669"/>
    <property type="project" value="UniProtKB-KW"/>
</dbReference>
<protein>
    <recommendedName>
        <fullName evidence="3">Integrase catalytic domain-containing protein</fullName>
    </recommendedName>
</protein>
<dbReference type="InterPro" id="IPR012337">
    <property type="entry name" value="RNaseH-like_sf"/>
</dbReference>
<dbReference type="InterPro" id="IPR036397">
    <property type="entry name" value="RNaseH_sf"/>
</dbReference>
<keyword evidence="2" id="KW-0378">Hydrolase</keyword>
<name>A0A9R1WR41_LACSA</name>
<keyword evidence="1" id="KW-0479">Metal-binding</keyword>
<comment type="caution">
    <text evidence="4">The sequence shown here is derived from an EMBL/GenBank/DDBJ whole genome shotgun (WGS) entry which is preliminary data.</text>
</comment>
<dbReference type="GO" id="GO:0003676">
    <property type="term" value="F:nucleic acid binding"/>
    <property type="evidence" value="ECO:0007669"/>
    <property type="project" value="InterPro"/>
</dbReference>
<evidence type="ECO:0000313" key="4">
    <source>
        <dbReference type="EMBL" id="KAJ0185749.1"/>
    </source>
</evidence>
<dbReference type="InterPro" id="IPR013103">
    <property type="entry name" value="RVT_2"/>
</dbReference>
<dbReference type="AlphaFoldDB" id="A0A9R1WR41"/>
<keyword evidence="5" id="KW-1185">Reference proteome</keyword>
<evidence type="ECO:0000313" key="5">
    <source>
        <dbReference type="Proteomes" id="UP000235145"/>
    </source>
</evidence>
<organism evidence="4 5">
    <name type="scientific">Lactuca sativa</name>
    <name type="common">Garden lettuce</name>
    <dbReference type="NCBI Taxonomy" id="4236"/>
    <lineage>
        <taxon>Eukaryota</taxon>
        <taxon>Viridiplantae</taxon>
        <taxon>Streptophyta</taxon>
        <taxon>Embryophyta</taxon>
        <taxon>Tracheophyta</taxon>
        <taxon>Spermatophyta</taxon>
        <taxon>Magnoliopsida</taxon>
        <taxon>eudicotyledons</taxon>
        <taxon>Gunneridae</taxon>
        <taxon>Pentapetalae</taxon>
        <taxon>asterids</taxon>
        <taxon>campanulids</taxon>
        <taxon>Asterales</taxon>
        <taxon>Asteraceae</taxon>
        <taxon>Cichorioideae</taxon>
        <taxon>Cichorieae</taxon>
        <taxon>Lactucinae</taxon>
        <taxon>Lactuca</taxon>
    </lineage>
</organism>
<feature type="domain" description="Integrase catalytic" evidence="3">
    <location>
        <begin position="1"/>
        <end position="89"/>
    </location>
</feature>
<dbReference type="InterPro" id="IPR039537">
    <property type="entry name" value="Retrotran_Ty1/copia-like"/>
</dbReference>
<gene>
    <name evidence="4" type="ORF">LSAT_V11C900461290</name>
</gene>